<organism evidence="8 9">
    <name type="scientific">Solitalea longa</name>
    <dbReference type="NCBI Taxonomy" id="2079460"/>
    <lineage>
        <taxon>Bacteria</taxon>
        <taxon>Pseudomonadati</taxon>
        <taxon>Bacteroidota</taxon>
        <taxon>Sphingobacteriia</taxon>
        <taxon>Sphingobacteriales</taxon>
        <taxon>Sphingobacteriaceae</taxon>
        <taxon>Solitalea</taxon>
    </lineage>
</organism>
<keyword evidence="3 5" id="KW-0238">DNA-binding</keyword>
<dbReference type="EMBL" id="PQVF01000020">
    <property type="protein sequence ID" value="POY34691.1"/>
    <property type="molecule type" value="Genomic_DNA"/>
</dbReference>
<gene>
    <name evidence="8" type="ORF">C3K47_18820</name>
</gene>
<dbReference type="InterPro" id="IPR011010">
    <property type="entry name" value="DNA_brk_join_enz"/>
</dbReference>
<dbReference type="InterPro" id="IPR044068">
    <property type="entry name" value="CB"/>
</dbReference>
<dbReference type="OrthoDB" id="5326076at2"/>
<dbReference type="InterPro" id="IPR035386">
    <property type="entry name" value="Arm-DNA-bind_5"/>
</dbReference>
<evidence type="ECO:0000256" key="4">
    <source>
        <dbReference type="ARBA" id="ARBA00023172"/>
    </source>
</evidence>
<evidence type="ECO:0000256" key="3">
    <source>
        <dbReference type="ARBA" id="ARBA00023125"/>
    </source>
</evidence>
<dbReference type="InterPro" id="IPR013762">
    <property type="entry name" value="Integrase-like_cat_sf"/>
</dbReference>
<evidence type="ECO:0000256" key="5">
    <source>
        <dbReference type="PROSITE-ProRule" id="PRU01248"/>
    </source>
</evidence>
<protein>
    <recommendedName>
        <fullName evidence="10">Recombinase</fullName>
    </recommendedName>
</protein>
<dbReference type="Pfam" id="PF00589">
    <property type="entry name" value="Phage_integrase"/>
    <property type="match status" value="1"/>
</dbReference>
<dbReference type="Pfam" id="PF17293">
    <property type="entry name" value="Arm-DNA-bind_5"/>
    <property type="match status" value="1"/>
</dbReference>
<dbReference type="GO" id="GO:0006310">
    <property type="term" value="P:DNA recombination"/>
    <property type="evidence" value="ECO:0007669"/>
    <property type="project" value="UniProtKB-KW"/>
</dbReference>
<feature type="domain" description="Tyr recombinase" evidence="6">
    <location>
        <begin position="208"/>
        <end position="398"/>
    </location>
</feature>
<keyword evidence="2" id="KW-0229">DNA integration</keyword>
<keyword evidence="9" id="KW-1185">Reference proteome</keyword>
<evidence type="ECO:0000313" key="9">
    <source>
        <dbReference type="Proteomes" id="UP000236893"/>
    </source>
</evidence>
<comment type="similarity">
    <text evidence="1">Belongs to the 'phage' integrase family.</text>
</comment>
<dbReference type="InterPro" id="IPR010998">
    <property type="entry name" value="Integrase_recombinase_N"/>
</dbReference>
<dbReference type="GO" id="GO:0015074">
    <property type="term" value="P:DNA integration"/>
    <property type="evidence" value="ECO:0007669"/>
    <property type="project" value="UniProtKB-KW"/>
</dbReference>
<dbReference type="RefSeq" id="WP_103790715.1">
    <property type="nucleotide sequence ID" value="NZ_PQVF01000020.1"/>
</dbReference>
<dbReference type="Proteomes" id="UP000236893">
    <property type="component" value="Unassembled WGS sequence"/>
</dbReference>
<dbReference type="InterPro" id="IPR002104">
    <property type="entry name" value="Integrase_catalytic"/>
</dbReference>
<dbReference type="AlphaFoldDB" id="A0A2S4ZWE8"/>
<dbReference type="Pfam" id="PF13102">
    <property type="entry name" value="Phage_int_SAM_5"/>
    <property type="match status" value="1"/>
</dbReference>
<evidence type="ECO:0000256" key="1">
    <source>
        <dbReference type="ARBA" id="ARBA00008857"/>
    </source>
</evidence>
<dbReference type="CDD" id="cd01185">
    <property type="entry name" value="INTN1_C_like"/>
    <property type="match status" value="1"/>
</dbReference>
<dbReference type="PANTHER" id="PTHR30349:SF64">
    <property type="entry name" value="PROPHAGE INTEGRASE INTD-RELATED"/>
    <property type="match status" value="1"/>
</dbReference>
<dbReference type="GO" id="GO:0003677">
    <property type="term" value="F:DNA binding"/>
    <property type="evidence" value="ECO:0007669"/>
    <property type="project" value="UniProtKB-UniRule"/>
</dbReference>
<dbReference type="PROSITE" id="PS51900">
    <property type="entry name" value="CB"/>
    <property type="match status" value="1"/>
</dbReference>
<dbReference type="Gene3D" id="1.10.150.130">
    <property type="match status" value="1"/>
</dbReference>
<evidence type="ECO:0000259" key="6">
    <source>
        <dbReference type="PROSITE" id="PS51898"/>
    </source>
</evidence>
<comment type="caution">
    <text evidence="8">The sequence shown here is derived from an EMBL/GenBank/DDBJ whole genome shotgun (WGS) entry which is preliminary data.</text>
</comment>
<sequence length="402" mass="46771">MASLKIYLNTKKFNQLEEAPLYIRFIHCRKATYLSTGIYLKESEWDEKNRRVKKNHPNSTRLNNVISNKIAEVESKMLDLELQQTINNPRKIKSSLKGETDLKFFQYAAEYIKNGKGKYKIATIKKLETTLEKIKEFVDNKNISFEEINTGWLKRFEAHLKKEYGNSVNTIHGNLKYIRKLFNEAIRDDMLPPEKNPFIKFQIRRAATTKEFLSEKELASLENLVLPLNSYLNHYRNMYLFSVYTGGLRISDILKLKWSNFDGEHVVVQTQKTGSVVSIKLPGKSKEILGQYKLNSSNPDSFIFPFLKNETDYTNPETLFKAISSNTSKTNSYLKVLAEKADIEKKLHFHTARHTFATLALKKGMRIEYVSKLMGHSDITTTQIYAKIMNEELDKAMEIFNW</sequence>
<dbReference type="PANTHER" id="PTHR30349">
    <property type="entry name" value="PHAGE INTEGRASE-RELATED"/>
    <property type="match status" value="1"/>
</dbReference>
<dbReference type="InterPro" id="IPR025269">
    <property type="entry name" value="SAM-like_dom"/>
</dbReference>
<name>A0A2S4ZWE8_9SPHI</name>
<dbReference type="SUPFAM" id="SSF56349">
    <property type="entry name" value="DNA breaking-rejoining enzymes"/>
    <property type="match status" value="1"/>
</dbReference>
<keyword evidence="4" id="KW-0233">DNA recombination</keyword>
<dbReference type="InterPro" id="IPR050090">
    <property type="entry name" value="Tyrosine_recombinase_XerCD"/>
</dbReference>
<evidence type="ECO:0000313" key="8">
    <source>
        <dbReference type="EMBL" id="POY34691.1"/>
    </source>
</evidence>
<accession>A0A2S4ZWE8</accession>
<reference evidence="8 9" key="1">
    <citation type="submission" date="2018-01" db="EMBL/GenBank/DDBJ databases">
        <authorList>
            <person name="Gaut B.S."/>
            <person name="Morton B.R."/>
            <person name="Clegg M.T."/>
            <person name="Duvall M.R."/>
        </authorList>
    </citation>
    <scope>NUCLEOTIDE SEQUENCE [LARGE SCALE GENOMIC DNA]</scope>
    <source>
        <strain evidence="8 9">HR-AV</strain>
    </source>
</reference>
<feature type="domain" description="Core-binding (CB)" evidence="7">
    <location>
        <begin position="102"/>
        <end position="186"/>
    </location>
</feature>
<proteinExistence type="inferred from homology"/>
<dbReference type="Gene3D" id="1.10.443.10">
    <property type="entry name" value="Intergrase catalytic core"/>
    <property type="match status" value="1"/>
</dbReference>
<evidence type="ECO:0008006" key="10">
    <source>
        <dbReference type="Google" id="ProtNLM"/>
    </source>
</evidence>
<evidence type="ECO:0000256" key="2">
    <source>
        <dbReference type="ARBA" id="ARBA00022908"/>
    </source>
</evidence>
<evidence type="ECO:0000259" key="7">
    <source>
        <dbReference type="PROSITE" id="PS51900"/>
    </source>
</evidence>
<dbReference type="PROSITE" id="PS51898">
    <property type="entry name" value="TYR_RECOMBINASE"/>
    <property type="match status" value="1"/>
</dbReference>